<dbReference type="SUPFAM" id="SSF117281">
    <property type="entry name" value="Kelch motif"/>
    <property type="match status" value="1"/>
</dbReference>
<evidence type="ECO:0000313" key="2">
    <source>
        <dbReference type="EMBL" id="TNN23807.1"/>
    </source>
</evidence>
<protein>
    <submittedName>
        <fullName evidence="2">Kelch-like protein 29</fullName>
    </submittedName>
</protein>
<sequence length="54" mass="6170">MLADVWCYMSLLDNWNLVSRMTVPRCRHNSLVYDGKLYTIGGLGVSGNLDHVER</sequence>
<dbReference type="InterPro" id="IPR006652">
    <property type="entry name" value="Kelch_1"/>
</dbReference>
<comment type="caution">
    <text evidence="2">The sequence shown here is derived from an EMBL/GenBank/DDBJ whole genome shotgun (WGS) entry which is preliminary data.</text>
</comment>
<gene>
    <name evidence="2" type="primary">Klhl29_5</name>
    <name evidence="2" type="ORF">EYF80_066071</name>
</gene>
<keyword evidence="3" id="KW-1185">Reference proteome</keyword>
<proteinExistence type="predicted"/>
<dbReference type="EMBL" id="SRLO01017294">
    <property type="protein sequence ID" value="TNN23807.1"/>
    <property type="molecule type" value="Genomic_DNA"/>
</dbReference>
<dbReference type="Pfam" id="PF01344">
    <property type="entry name" value="Kelch_1"/>
    <property type="match status" value="1"/>
</dbReference>
<evidence type="ECO:0000256" key="1">
    <source>
        <dbReference type="ARBA" id="ARBA00022441"/>
    </source>
</evidence>
<keyword evidence="1" id="KW-0880">Kelch repeat</keyword>
<dbReference type="OrthoDB" id="45365at2759"/>
<organism evidence="2 3">
    <name type="scientific">Liparis tanakae</name>
    <name type="common">Tanaka's snailfish</name>
    <dbReference type="NCBI Taxonomy" id="230148"/>
    <lineage>
        <taxon>Eukaryota</taxon>
        <taxon>Metazoa</taxon>
        <taxon>Chordata</taxon>
        <taxon>Craniata</taxon>
        <taxon>Vertebrata</taxon>
        <taxon>Euteleostomi</taxon>
        <taxon>Actinopterygii</taxon>
        <taxon>Neopterygii</taxon>
        <taxon>Teleostei</taxon>
        <taxon>Neoteleostei</taxon>
        <taxon>Acanthomorphata</taxon>
        <taxon>Eupercaria</taxon>
        <taxon>Perciformes</taxon>
        <taxon>Cottioidei</taxon>
        <taxon>Cottales</taxon>
        <taxon>Liparidae</taxon>
        <taxon>Liparis</taxon>
    </lineage>
</organism>
<dbReference type="InterPro" id="IPR015915">
    <property type="entry name" value="Kelch-typ_b-propeller"/>
</dbReference>
<evidence type="ECO:0000313" key="3">
    <source>
        <dbReference type="Proteomes" id="UP000314294"/>
    </source>
</evidence>
<dbReference type="Gene3D" id="2.120.10.80">
    <property type="entry name" value="Kelch-type beta propeller"/>
    <property type="match status" value="1"/>
</dbReference>
<reference evidence="2 3" key="1">
    <citation type="submission" date="2019-03" db="EMBL/GenBank/DDBJ databases">
        <title>First draft genome of Liparis tanakae, snailfish: a comprehensive survey of snailfish specific genes.</title>
        <authorList>
            <person name="Kim W."/>
            <person name="Song I."/>
            <person name="Jeong J.-H."/>
            <person name="Kim D."/>
            <person name="Kim S."/>
            <person name="Ryu S."/>
            <person name="Song J.Y."/>
            <person name="Lee S.K."/>
        </authorList>
    </citation>
    <scope>NUCLEOTIDE SEQUENCE [LARGE SCALE GENOMIC DNA]</scope>
    <source>
        <tissue evidence="2">Muscle</tissue>
    </source>
</reference>
<dbReference type="Proteomes" id="UP000314294">
    <property type="component" value="Unassembled WGS sequence"/>
</dbReference>
<accession>A0A4Z2E517</accession>
<dbReference type="AlphaFoldDB" id="A0A4Z2E517"/>
<name>A0A4Z2E517_9TELE</name>